<dbReference type="EMBL" id="JBEPEK010000092">
    <property type="protein sequence ID" value="MER7180854.1"/>
    <property type="molecule type" value="Genomic_DNA"/>
</dbReference>
<organism evidence="2 3">
    <name type="scientific">Streptomyces hyaluromycini</name>
    <dbReference type="NCBI Taxonomy" id="1377993"/>
    <lineage>
        <taxon>Bacteria</taxon>
        <taxon>Bacillati</taxon>
        <taxon>Actinomycetota</taxon>
        <taxon>Actinomycetes</taxon>
        <taxon>Kitasatosporales</taxon>
        <taxon>Streptomycetaceae</taxon>
        <taxon>Streptomyces</taxon>
    </lineage>
</organism>
<name>A0ABV1WVQ1_9ACTN</name>
<dbReference type="PANTHER" id="PTHR30136:SF24">
    <property type="entry name" value="HTH-TYPE TRANSCRIPTIONAL REPRESSOR ALLR"/>
    <property type="match status" value="1"/>
</dbReference>
<reference evidence="2 3" key="1">
    <citation type="submission" date="2024-06" db="EMBL/GenBank/DDBJ databases">
        <title>The Natural Products Discovery Center: Release of the First 8490 Sequenced Strains for Exploring Actinobacteria Biosynthetic Diversity.</title>
        <authorList>
            <person name="Kalkreuter E."/>
            <person name="Kautsar S.A."/>
            <person name="Yang D."/>
            <person name="Bader C.D."/>
            <person name="Teijaro C.N."/>
            <person name="Fluegel L."/>
            <person name="Davis C.M."/>
            <person name="Simpson J.R."/>
            <person name="Lauterbach L."/>
            <person name="Steele A.D."/>
            <person name="Gui C."/>
            <person name="Meng S."/>
            <person name="Li G."/>
            <person name="Viehrig K."/>
            <person name="Ye F."/>
            <person name="Su P."/>
            <person name="Kiefer A.F."/>
            <person name="Nichols A."/>
            <person name="Cepeda A.J."/>
            <person name="Yan W."/>
            <person name="Fan B."/>
            <person name="Jiang Y."/>
            <person name="Adhikari A."/>
            <person name="Zheng C.-J."/>
            <person name="Schuster L."/>
            <person name="Cowan T.M."/>
            <person name="Smanski M.J."/>
            <person name="Chevrette M.G."/>
            <person name="De Carvalho L.P.S."/>
            <person name="Shen B."/>
        </authorList>
    </citation>
    <scope>NUCLEOTIDE SEQUENCE [LARGE SCALE GENOMIC DNA]</scope>
    <source>
        <strain evidence="2 3">NPDC000234</strain>
    </source>
</reference>
<dbReference type="Pfam" id="PF01614">
    <property type="entry name" value="IclR_C"/>
    <property type="match status" value="1"/>
</dbReference>
<feature type="domain" description="IclR-ED" evidence="1">
    <location>
        <begin position="1"/>
        <end position="104"/>
    </location>
</feature>
<dbReference type="Proteomes" id="UP001474181">
    <property type="component" value="Unassembled WGS sequence"/>
</dbReference>
<dbReference type="PANTHER" id="PTHR30136">
    <property type="entry name" value="HELIX-TURN-HELIX TRANSCRIPTIONAL REGULATOR, ICLR FAMILY"/>
    <property type="match status" value="1"/>
</dbReference>
<keyword evidence="3" id="KW-1185">Reference proteome</keyword>
<dbReference type="PROSITE" id="PS51078">
    <property type="entry name" value="ICLR_ED"/>
    <property type="match status" value="1"/>
</dbReference>
<dbReference type="SUPFAM" id="SSF55781">
    <property type="entry name" value="GAF domain-like"/>
    <property type="match status" value="1"/>
</dbReference>
<gene>
    <name evidence="2" type="ORF">ABT404_15450</name>
</gene>
<proteinExistence type="predicted"/>
<evidence type="ECO:0000313" key="2">
    <source>
        <dbReference type="EMBL" id="MER7180854.1"/>
    </source>
</evidence>
<dbReference type="InterPro" id="IPR029016">
    <property type="entry name" value="GAF-like_dom_sf"/>
</dbReference>
<dbReference type="InterPro" id="IPR014757">
    <property type="entry name" value="Tscrpt_reg_IclR_C"/>
</dbReference>
<evidence type="ECO:0000259" key="1">
    <source>
        <dbReference type="PROSITE" id="PS51078"/>
    </source>
</evidence>
<accession>A0ABV1WVQ1</accession>
<dbReference type="RefSeq" id="WP_350781272.1">
    <property type="nucleotide sequence ID" value="NZ_JBEPEK010000092.1"/>
</dbReference>
<dbReference type="Gene3D" id="3.30.450.40">
    <property type="match status" value="1"/>
</dbReference>
<protein>
    <submittedName>
        <fullName evidence="2">IclR family transcriptional regulator C-terminal domain-containing protein</fullName>
    </submittedName>
</protein>
<comment type="caution">
    <text evidence="2">The sequence shown here is derived from an EMBL/GenBank/DDBJ whole genome shotgun (WGS) entry which is preliminary data.</text>
</comment>
<dbReference type="InterPro" id="IPR050707">
    <property type="entry name" value="HTH_MetabolicPath_Reg"/>
</dbReference>
<sequence length="115" mass="11757">MPAHAGPGLVDRVIEQGLTVHTPRTLTDPAQLQRALDECRRTGVAVVREETTPGVDSTATRIMNADGEVVAALSVVVSSGSADLHTLRPAVIAAGLAVSRGLGWQPSAGVRQGGG</sequence>
<evidence type="ECO:0000313" key="3">
    <source>
        <dbReference type="Proteomes" id="UP001474181"/>
    </source>
</evidence>